<evidence type="ECO:0000313" key="2">
    <source>
        <dbReference type="Proteomes" id="UP000051008"/>
    </source>
</evidence>
<dbReference type="PIRSF" id="PIRSF021265">
    <property type="entry name" value="DUF956"/>
    <property type="match status" value="1"/>
</dbReference>
<comment type="caution">
    <text evidence="1">The sequence shown here is derived from an EMBL/GenBank/DDBJ whole genome shotgun (WGS) entry which is preliminary data.</text>
</comment>
<evidence type="ECO:0008006" key="3">
    <source>
        <dbReference type="Google" id="ProtNLM"/>
    </source>
</evidence>
<dbReference type="EMBL" id="AYYP01000068">
    <property type="protein sequence ID" value="KRM63215.1"/>
    <property type="molecule type" value="Genomic_DNA"/>
</dbReference>
<dbReference type="PATRIC" id="fig|1423718.3.peg.848"/>
<dbReference type="Proteomes" id="UP000051008">
    <property type="component" value="Unassembled WGS sequence"/>
</dbReference>
<dbReference type="AlphaFoldDB" id="A0A0R2A8T6"/>
<dbReference type="Pfam" id="PF06115">
    <property type="entry name" value="DUF956"/>
    <property type="match status" value="1"/>
</dbReference>
<name>A0A0R2A8T6_9LACO</name>
<organism evidence="1 2">
    <name type="scientific">Ligilactobacillus agilis DSM 20509</name>
    <dbReference type="NCBI Taxonomy" id="1423718"/>
    <lineage>
        <taxon>Bacteria</taxon>
        <taxon>Bacillati</taxon>
        <taxon>Bacillota</taxon>
        <taxon>Bacilli</taxon>
        <taxon>Lactobacillales</taxon>
        <taxon>Lactobacillaceae</taxon>
        <taxon>Ligilactobacillus</taxon>
    </lineage>
</organism>
<proteinExistence type="predicted"/>
<reference evidence="1 2" key="1">
    <citation type="journal article" date="2015" name="Genome Announc.">
        <title>Expanding the biotechnology potential of lactobacilli through comparative genomics of 213 strains and associated genera.</title>
        <authorList>
            <person name="Sun Z."/>
            <person name="Harris H.M."/>
            <person name="McCann A."/>
            <person name="Guo C."/>
            <person name="Argimon S."/>
            <person name="Zhang W."/>
            <person name="Yang X."/>
            <person name="Jeffery I.B."/>
            <person name="Cooney J.C."/>
            <person name="Kagawa T.F."/>
            <person name="Liu W."/>
            <person name="Song Y."/>
            <person name="Salvetti E."/>
            <person name="Wrobel A."/>
            <person name="Rasinkangas P."/>
            <person name="Parkhill J."/>
            <person name="Rea M.C."/>
            <person name="O'Sullivan O."/>
            <person name="Ritari J."/>
            <person name="Douillard F.P."/>
            <person name="Paul Ross R."/>
            <person name="Yang R."/>
            <person name="Briner A.E."/>
            <person name="Felis G.E."/>
            <person name="de Vos W.M."/>
            <person name="Barrangou R."/>
            <person name="Klaenhammer T.R."/>
            <person name="Caufield P.W."/>
            <person name="Cui Y."/>
            <person name="Zhang H."/>
            <person name="O'Toole P.W."/>
        </authorList>
    </citation>
    <scope>NUCLEOTIDE SEQUENCE [LARGE SCALE GENOMIC DNA]</scope>
    <source>
        <strain evidence="1 2">DSM 20509</strain>
    </source>
</reference>
<dbReference type="OrthoDB" id="1646215at2"/>
<keyword evidence="2" id="KW-1185">Reference proteome</keyword>
<gene>
    <name evidence="1" type="ORF">FC14_GL000814</name>
</gene>
<dbReference type="RefSeq" id="WP_056977479.1">
    <property type="nucleotide sequence ID" value="NZ_AYYP01000068.1"/>
</dbReference>
<protein>
    <recommendedName>
        <fullName evidence="3">DUF956 family protein</fullName>
    </recommendedName>
</protein>
<accession>A0A0R2A8T6</accession>
<evidence type="ECO:0000313" key="1">
    <source>
        <dbReference type="EMBL" id="KRM63215.1"/>
    </source>
</evidence>
<dbReference type="GeneID" id="75138246"/>
<sequence>MVESLNSKVEIVVDGTSYAGFAQYGKIMIGNAGFEFYDDKKVSNFVQIPWEEIESVTVSVLFGGKWIPRFSIKTKSDGSFIFAAKEVKAVLRAVRSHIGKEKMYRSLSFFQVIKRGTSALFKKKN</sequence>
<dbReference type="InterPro" id="IPR010360">
    <property type="entry name" value="DUF956"/>
</dbReference>